<name>A0A1I3UAS0_HALDA</name>
<dbReference type="OrthoDB" id="2356617at2"/>
<keyword evidence="1" id="KW-0946">Virion</keyword>
<sequence>MAKSNNYAQHEILEVHEMLTVKSACAAKSSLMQGLATDSKLKELLEEDAKVAQEAIEELKGILEGAK</sequence>
<keyword evidence="1" id="KW-0167">Capsid protein</keyword>
<gene>
    <name evidence="1" type="ORF">SAMN04487936_104239</name>
</gene>
<accession>A0A1I3UAS0</accession>
<dbReference type="EMBL" id="FOSB01000004">
    <property type="protein sequence ID" value="SFJ80005.1"/>
    <property type="molecule type" value="Genomic_DNA"/>
</dbReference>
<evidence type="ECO:0000313" key="2">
    <source>
        <dbReference type="Proteomes" id="UP000183557"/>
    </source>
</evidence>
<dbReference type="RefSeq" id="WP_075036201.1">
    <property type="nucleotide sequence ID" value="NZ_FOSB01000004.1"/>
</dbReference>
<organism evidence="1 2">
    <name type="scientific">Halobacillus dabanensis</name>
    <dbReference type="NCBI Taxonomy" id="240302"/>
    <lineage>
        <taxon>Bacteria</taxon>
        <taxon>Bacillati</taxon>
        <taxon>Bacillota</taxon>
        <taxon>Bacilli</taxon>
        <taxon>Bacillales</taxon>
        <taxon>Bacillaceae</taxon>
        <taxon>Halobacillus</taxon>
    </lineage>
</organism>
<keyword evidence="2" id="KW-1185">Reference proteome</keyword>
<dbReference type="Proteomes" id="UP000183557">
    <property type="component" value="Unassembled WGS sequence"/>
</dbReference>
<proteinExistence type="predicted"/>
<reference evidence="2" key="1">
    <citation type="submission" date="2016-10" db="EMBL/GenBank/DDBJ databases">
        <authorList>
            <person name="Varghese N."/>
            <person name="Submissions S."/>
        </authorList>
    </citation>
    <scope>NUCLEOTIDE SEQUENCE [LARGE SCALE GENOMIC DNA]</scope>
    <source>
        <strain evidence="2">CGMCC 1.3704</strain>
    </source>
</reference>
<dbReference type="AlphaFoldDB" id="A0A1I3UAS0"/>
<protein>
    <submittedName>
        <fullName evidence="1">Similar to spore coat protein</fullName>
    </submittedName>
</protein>
<evidence type="ECO:0000313" key="1">
    <source>
        <dbReference type="EMBL" id="SFJ80005.1"/>
    </source>
</evidence>